<dbReference type="PANTHER" id="PTHR43422:SF3">
    <property type="entry name" value="THIAMINE THIAZOLE SYNTHASE"/>
    <property type="match status" value="1"/>
</dbReference>
<organism evidence="2 3">
    <name type="scientific">Haloarcula onubensis</name>
    <dbReference type="NCBI Taxonomy" id="2950539"/>
    <lineage>
        <taxon>Archaea</taxon>
        <taxon>Methanobacteriati</taxon>
        <taxon>Methanobacteriota</taxon>
        <taxon>Stenosarchaea group</taxon>
        <taxon>Halobacteria</taxon>
        <taxon>Halobacteriales</taxon>
        <taxon>Haloarculaceae</taxon>
        <taxon>Haloarcula</taxon>
    </lineage>
</organism>
<dbReference type="InterPro" id="IPR036188">
    <property type="entry name" value="FAD/NAD-bd_sf"/>
</dbReference>
<dbReference type="Proteomes" id="UP001268864">
    <property type="component" value="Unassembled WGS sequence"/>
</dbReference>
<reference evidence="2 3" key="1">
    <citation type="submission" date="2022-06" db="EMBL/GenBank/DDBJ databases">
        <title>Halomicroarcula sp. a new haloarchaeum isolate from saline soil.</title>
        <authorList>
            <person name="Strakova D."/>
            <person name="Galisteo C."/>
            <person name="Sanchez-Porro C."/>
            <person name="Ventosa A."/>
        </authorList>
    </citation>
    <scope>NUCLEOTIDE SEQUENCE [LARGE SCALE GENOMIC DNA]</scope>
    <source>
        <strain evidence="2 3">S3CR25-11</strain>
    </source>
</reference>
<dbReference type="RefSeq" id="WP_310899459.1">
    <property type="nucleotide sequence ID" value="NZ_JAMQOS010000001.1"/>
</dbReference>
<dbReference type="PANTHER" id="PTHR43422">
    <property type="entry name" value="THIAMINE THIAZOLE SYNTHASE"/>
    <property type="match status" value="1"/>
</dbReference>
<evidence type="ECO:0000313" key="3">
    <source>
        <dbReference type="Proteomes" id="UP001268864"/>
    </source>
</evidence>
<keyword evidence="3" id="KW-1185">Reference proteome</keyword>
<keyword evidence="2" id="KW-0560">Oxidoreductase</keyword>
<feature type="domain" description="FAD-binding" evidence="1">
    <location>
        <begin position="22"/>
        <end position="373"/>
    </location>
</feature>
<dbReference type="Gene3D" id="3.50.50.60">
    <property type="entry name" value="FAD/NAD(P)-binding domain"/>
    <property type="match status" value="1"/>
</dbReference>
<dbReference type="GO" id="GO:0004497">
    <property type="term" value="F:monooxygenase activity"/>
    <property type="evidence" value="ECO:0007669"/>
    <property type="project" value="UniProtKB-KW"/>
</dbReference>
<evidence type="ECO:0000313" key="2">
    <source>
        <dbReference type="EMBL" id="MDS0281626.1"/>
    </source>
</evidence>
<name>A0ABU2FLI2_9EURY</name>
<comment type="caution">
    <text evidence="2">The sequence shown here is derived from an EMBL/GenBank/DDBJ whole genome shotgun (WGS) entry which is preliminary data.</text>
</comment>
<gene>
    <name evidence="2" type="ORF">NDI86_05780</name>
</gene>
<sequence length="449" mass="49225">MTLQTVPRYQTSRPTERADRAVVLGAGVGGLLSARVLSDHFERVTVVERDPLPTDPTPRPSVPQGRHPHVLLVAGRETLADLFPGFGTELVRAGGVVTDFNSDVGFYTGGDYLADGPRRIETVGATRPLIELLLRQRVTALDGVDIRPNTQFVDYRSTPDQTRVEGVLVRREGDETTLDASLVVDATGRTSRTPEWLDTHGYAPPDLEEVSVDLAYSTTYLERPDRDHRTYIVPPDPPRTRGGMAAPVEDNRWVVNVNGLHGDHPPTETEELVSFLESLPVPELAALAADHDWTGDVDYYPFPSSRRYRYESLDRFPDGLVVLGDAIASYNPLYGQGMSVAALEALALHHALAAAGDPESLAPRYFDRATAVADVAWRLAVGNDFGFEATTGPRPTGTALVGRYLSRLVDRAHTDPVVAAAFVRVMTLEEPPSRLFRPGVLRRVLGPRR</sequence>
<accession>A0ABU2FLI2</accession>
<keyword evidence="2" id="KW-0503">Monooxygenase</keyword>
<evidence type="ECO:0000259" key="1">
    <source>
        <dbReference type="Pfam" id="PF01494"/>
    </source>
</evidence>
<dbReference type="Pfam" id="PF01494">
    <property type="entry name" value="FAD_binding_3"/>
    <property type="match status" value="1"/>
</dbReference>
<dbReference type="SUPFAM" id="SSF51905">
    <property type="entry name" value="FAD/NAD(P)-binding domain"/>
    <property type="match status" value="1"/>
</dbReference>
<dbReference type="EMBL" id="JAMQOS010000001">
    <property type="protein sequence ID" value="MDS0281626.1"/>
    <property type="molecule type" value="Genomic_DNA"/>
</dbReference>
<proteinExistence type="predicted"/>
<protein>
    <submittedName>
        <fullName evidence="2">FAD-dependent monooxygenase</fullName>
    </submittedName>
</protein>
<dbReference type="InterPro" id="IPR002938">
    <property type="entry name" value="FAD-bd"/>
</dbReference>